<sequence length="109" mass="11691">MDSRWEGAHQTSRHPQGPCIGNQLHREDDIAVESSMSEDASLVSSRNLVGHLPCRATTCSINVVSCVETPRCHAIMRLQRPGSVGVNSTSLKTLRTDGPAHSGRNDGSA</sequence>
<comment type="caution">
    <text evidence="2">The sequence shown here is derived from an EMBL/GenBank/DDBJ whole genome shotgun (WGS) entry which is preliminary data.</text>
</comment>
<keyword evidence="3" id="KW-1185">Reference proteome</keyword>
<organism evidence="2 3">
    <name type="scientific">Brassica cretica</name>
    <name type="common">Mustard</name>
    <dbReference type="NCBI Taxonomy" id="69181"/>
    <lineage>
        <taxon>Eukaryota</taxon>
        <taxon>Viridiplantae</taxon>
        <taxon>Streptophyta</taxon>
        <taxon>Embryophyta</taxon>
        <taxon>Tracheophyta</taxon>
        <taxon>Spermatophyta</taxon>
        <taxon>Magnoliopsida</taxon>
        <taxon>eudicotyledons</taxon>
        <taxon>Gunneridae</taxon>
        <taxon>Pentapetalae</taxon>
        <taxon>rosids</taxon>
        <taxon>malvids</taxon>
        <taxon>Brassicales</taxon>
        <taxon>Brassicaceae</taxon>
        <taxon>Brassiceae</taxon>
        <taxon>Brassica</taxon>
    </lineage>
</organism>
<name>A0ABQ7F2I3_BRACR</name>
<feature type="region of interest" description="Disordered" evidence="1">
    <location>
        <begin position="83"/>
        <end position="109"/>
    </location>
</feature>
<reference evidence="2 3" key="1">
    <citation type="journal article" date="2020" name="BMC Genomics">
        <title>Intraspecific diversification of the crop wild relative Brassica cretica Lam. using demographic model selection.</title>
        <authorList>
            <person name="Kioukis A."/>
            <person name="Michalopoulou V.A."/>
            <person name="Briers L."/>
            <person name="Pirintsos S."/>
            <person name="Studholme D.J."/>
            <person name="Pavlidis P."/>
            <person name="Sarris P.F."/>
        </authorList>
    </citation>
    <scope>NUCLEOTIDE SEQUENCE [LARGE SCALE GENOMIC DNA]</scope>
    <source>
        <strain evidence="3">cv. PFS-1207/04</strain>
    </source>
</reference>
<dbReference type="Proteomes" id="UP000266723">
    <property type="component" value="Unassembled WGS sequence"/>
</dbReference>
<evidence type="ECO:0000256" key="1">
    <source>
        <dbReference type="SAM" id="MobiDB-lite"/>
    </source>
</evidence>
<gene>
    <name evidence="2" type="ORF">DY000_02047150</name>
</gene>
<accession>A0ABQ7F2I3</accession>
<feature type="region of interest" description="Disordered" evidence="1">
    <location>
        <begin position="1"/>
        <end position="22"/>
    </location>
</feature>
<protein>
    <submittedName>
        <fullName evidence="2">Uncharacterized protein</fullName>
    </submittedName>
</protein>
<evidence type="ECO:0000313" key="2">
    <source>
        <dbReference type="EMBL" id="KAF3610059.1"/>
    </source>
</evidence>
<evidence type="ECO:0000313" key="3">
    <source>
        <dbReference type="Proteomes" id="UP000266723"/>
    </source>
</evidence>
<dbReference type="EMBL" id="QGKV02000297">
    <property type="protein sequence ID" value="KAF3610059.1"/>
    <property type="molecule type" value="Genomic_DNA"/>
</dbReference>
<proteinExistence type="predicted"/>